<evidence type="ECO:0000259" key="7">
    <source>
        <dbReference type="PROSITE" id="PS50850"/>
    </source>
</evidence>
<dbReference type="EMBL" id="CP011058">
    <property type="protein sequence ID" value="AJY75475.1"/>
    <property type="molecule type" value="Genomic_DNA"/>
</dbReference>
<feature type="transmembrane region" description="Helical" evidence="6">
    <location>
        <begin position="25"/>
        <end position="42"/>
    </location>
</feature>
<evidence type="ECO:0000256" key="2">
    <source>
        <dbReference type="ARBA" id="ARBA00022448"/>
    </source>
</evidence>
<feature type="transmembrane region" description="Helical" evidence="6">
    <location>
        <begin position="63"/>
        <end position="83"/>
    </location>
</feature>
<dbReference type="Gene3D" id="1.20.1250.20">
    <property type="entry name" value="MFS general substrate transporter like domains"/>
    <property type="match status" value="2"/>
</dbReference>
<dbReference type="GO" id="GO:0022857">
    <property type="term" value="F:transmembrane transporter activity"/>
    <property type="evidence" value="ECO:0007669"/>
    <property type="project" value="InterPro"/>
</dbReference>
<dbReference type="HOGENOM" id="CLU_001265_5_1_9"/>
<evidence type="ECO:0000313" key="8">
    <source>
        <dbReference type="EMBL" id="AJY75475.1"/>
    </source>
</evidence>
<dbReference type="InterPro" id="IPR036259">
    <property type="entry name" value="MFS_trans_sf"/>
</dbReference>
<dbReference type="Pfam" id="PF07690">
    <property type="entry name" value="MFS_1"/>
    <property type="match status" value="1"/>
</dbReference>
<dbReference type="InterPro" id="IPR011701">
    <property type="entry name" value="MFS"/>
</dbReference>
<keyword evidence="9" id="KW-1185">Reference proteome</keyword>
<dbReference type="KEGG" id="pbj:VN24_13970"/>
<feature type="transmembrane region" description="Helical" evidence="6">
    <location>
        <begin position="379"/>
        <end position="402"/>
    </location>
</feature>
<feature type="transmembrane region" description="Helical" evidence="6">
    <location>
        <begin position="408"/>
        <end position="428"/>
    </location>
</feature>
<comment type="subcellular location">
    <subcellularLocation>
        <location evidence="1">Cell membrane</location>
        <topology evidence="1">Multi-pass membrane protein</topology>
    </subcellularLocation>
</comment>
<protein>
    <submittedName>
        <fullName evidence="8">Glucarate transporter</fullName>
    </submittedName>
</protein>
<feature type="transmembrane region" description="Helical" evidence="6">
    <location>
        <begin position="288"/>
        <end position="309"/>
    </location>
</feature>
<evidence type="ECO:0000256" key="4">
    <source>
        <dbReference type="ARBA" id="ARBA00022989"/>
    </source>
</evidence>
<dbReference type="Proteomes" id="UP000032633">
    <property type="component" value="Chromosome"/>
</dbReference>
<dbReference type="PANTHER" id="PTHR11662">
    <property type="entry name" value="SOLUTE CARRIER FAMILY 17"/>
    <property type="match status" value="1"/>
</dbReference>
<evidence type="ECO:0000256" key="1">
    <source>
        <dbReference type="ARBA" id="ARBA00004651"/>
    </source>
</evidence>
<dbReference type="AlphaFoldDB" id="A0A0D5NK17"/>
<accession>A0A0D5NK17</accession>
<evidence type="ECO:0000313" key="9">
    <source>
        <dbReference type="Proteomes" id="UP000032633"/>
    </source>
</evidence>
<reference evidence="8 9" key="1">
    <citation type="journal article" date="2015" name="J. Biotechnol.">
        <title>Complete genome sequence of Paenibacillus beijingensis 7188(T) (=DSM 24997(T)), a novel rhizobacterium from jujube garden soil.</title>
        <authorList>
            <person name="Kwak Y."/>
            <person name="Shin J.H."/>
        </authorList>
    </citation>
    <scope>NUCLEOTIDE SEQUENCE [LARGE SCALE GENOMIC DNA]</scope>
    <source>
        <strain evidence="8 9">DSM 24997</strain>
    </source>
</reference>
<feature type="transmembrane region" description="Helical" evidence="6">
    <location>
        <begin position="347"/>
        <end position="367"/>
    </location>
</feature>
<feature type="domain" description="Major facilitator superfamily (MFS) profile" evidence="7">
    <location>
        <begin position="29"/>
        <end position="432"/>
    </location>
</feature>
<reference evidence="9" key="2">
    <citation type="submission" date="2015-03" db="EMBL/GenBank/DDBJ databases">
        <title>Genome sequence of Paenibacillus beijingensis strain DSM 24997T.</title>
        <authorList>
            <person name="Kwak Y."/>
            <person name="Shin J.-H."/>
        </authorList>
    </citation>
    <scope>NUCLEOTIDE SEQUENCE [LARGE SCALE GENOMIC DNA]</scope>
    <source>
        <strain evidence="9">DSM 24997</strain>
    </source>
</reference>
<dbReference type="CDD" id="cd17319">
    <property type="entry name" value="MFS_ExuT_GudP_like"/>
    <property type="match status" value="1"/>
</dbReference>
<dbReference type="SUPFAM" id="SSF103473">
    <property type="entry name" value="MFS general substrate transporter"/>
    <property type="match status" value="1"/>
</dbReference>
<keyword evidence="5 6" id="KW-0472">Membrane</keyword>
<dbReference type="PROSITE" id="PS50850">
    <property type="entry name" value="MFS"/>
    <property type="match status" value="1"/>
</dbReference>
<dbReference type="PATRIC" id="fig|1126833.4.peg.3045"/>
<evidence type="ECO:0000256" key="5">
    <source>
        <dbReference type="ARBA" id="ARBA00023136"/>
    </source>
</evidence>
<name>A0A0D5NK17_9BACL</name>
<evidence type="ECO:0000256" key="3">
    <source>
        <dbReference type="ARBA" id="ARBA00022692"/>
    </source>
</evidence>
<dbReference type="GO" id="GO:0005886">
    <property type="term" value="C:plasma membrane"/>
    <property type="evidence" value="ECO:0007669"/>
    <property type="project" value="UniProtKB-SubCell"/>
</dbReference>
<feature type="transmembrane region" description="Helical" evidence="6">
    <location>
        <begin position="184"/>
        <end position="202"/>
    </location>
</feature>
<feature type="transmembrane region" description="Helical" evidence="6">
    <location>
        <begin position="247"/>
        <end position="268"/>
    </location>
</feature>
<dbReference type="InterPro" id="IPR020846">
    <property type="entry name" value="MFS_dom"/>
</dbReference>
<dbReference type="InterPro" id="IPR050382">
    <property type="entry name" value="MFS_Na/Anion_cotransporter"/>
</dbReference>
<evidence type="ECO:0000256" key="6">
    <source>
        <dbReference type="SAM" id="Phobius"/>
    </source>
</evidence>
<proteinExistence type="predicted"/>
<gene>
    <name evidence="8" type="ORF">VN24_13970</name>
</gene>
<keyword evidence="3 6" id="KW-0812">Transmembrane</keyword>
<dbReference type="RefSeq" id="WP_045670904.1">
    <property type="nucleotide sequence ID" value="NZ_CP011058.1"/>
</dbReference>
<keyword evidence="4 6" id="KW-1133">Transmembrane helix</keyword>
<organism evidence="8 9">
    <name type="scientific">Paenibacillus beijingensis</name>
    <dbReference type="NCBI Taxonomy" id="1126833"/>
    <lineage>
        <taxon>Bacteria</taxon>
        <taxon>Bacillati</taxon>
        <taxon>Bacillota</taxon>
        <taxon>Bacilli</taxon>
        <taxon>Bacillales</taxon>
        <taxon>Paenibacillaceae</taxon>
        <taxon>Paenibacillus</taxon>
    </lineage>
</organism>
<dbReference type="PANTHER" id="PTHR11662:SF399">
    <property type="entry name" value="FI19708P1-RELATED"/>
    <property type="match status" value="1"/>
</dbReference>
<feature type="transmembrane region" description="Helical" evidence="6">
    <location>
        <begin position="156"/>
        <end position="178"/>
    </location>
</feature>
<sequence length="439" mass="48557">MNEVTSESQLQMAAYAKKKERKIGLRWSLAFVFFIIGLIAYMDRANISIVAKPMMDALSMNKVEFGLLSSLFYLGYCFAQIPGGMLAEKYGARNMITIAITVWSAFTALTAAATSYVSLCVVRFLFGVGEGPMFPGNAVFNSYWFQKQEKGRAASALLSGSFFGPVVAPALAVGIMTIFGWQGVFYIFAIAGIVIGLVWYFVGRDKPENHPWITEQEKALILENRSVAGSGTKKRAPWKLYLKNVRFWAIGMQYLVVLYMQIFFLTWLPTYLIEARGFSLKEMGFAASFPWLALCLTTLAGGAVSDLILKKTNSRRKARGHLAVIGFIFFVIGLYLAAYATDPWMNVLWLTLSLGALGLPFVASWALANDLGKEFSGSVSGWMNVWGSIGGVTSPIICGWFAQELGWNATLIINIIPIGFAILLWFVIKPDRPLVPENN</sequence>
<feature type="transmembrane region" description="Helical" evidence="6">
    <location>
        <begin position="321"/>
        <end position="341"/>
    </location>
</feature>
<feature type="transmembrane region" description="Helical" evidence="6">
    <location>
        <begin position="95"/>
        <end position="126"/>
    </location>
</feature>
<keyword evidence="2" id="KW-0813">Transport</keyword>